<dbReference type="PANTHER" id="PTHR42695">
    <property type="entry name" value="GLUTAMINE AMIDOTRANSFERASE YLR126C-RELATED"/>
    <property type="match status" value="1"/>
</dbReference>
<dbReference type="EMBL" id="JAEUBE010000439">
    <property type="protein sequence ID" value="KAH3661504.1"/>
    <property type="molecule type" value="Genomic_DNA"/>
</dbReference>
<reference evidence="2" key="1">
    <citation type="journal article" date="2021" name="Open Biol.">
        <title>Shared evolutionary footprints suggest mitochondrial oxidative damage underlies multiple complex I losses in fungi.</title>
        <authorList>
            <person name="Schikora-Tamarit M.A."/>
            <person name="Marcet-Houben M."/>
            <person name="Nosek J."/>
            <person name="Gabaldon T."/>
        </authorList>
    </citation>
    <scope>NUCLEOTIDE SEQUENCE</scope>
    <source>
        <strain evidence="2">CBS6075</strain>
    </source>
</reference>
<comment type="caution">
    <text evidence="2">The sequence shown here is derived from an EMBL/GenBank/DDBJ whole genome shotgun (WGS) entry which is preliminary data.</text>
</comment>
<dbReference type="InterPro" id="IPR029062">
    <property type="entry name" value="Class_I_gatase-like"/>
</dbReference>
<dbReference type="RefSeq" id="XP_046058617.1">
    <property type="nucleotide sequence ID" value="XM_046207630.1"/>
</dbReference>
<gene>
    <name evidence="2" type="ORF">OGAPHI_006351</name>
</gene>
<dbReference type="CDD" id="cd01741">
    <property type="entry name" value="GATase1_1"/>
    <property type="match status" value="1"/>
</dbReference>
<dbReference type="Pfam" id="PF00117">
    <property type="entry name" value="GATase"/>
    <property type="match status" value="1"/>
</dbReference>
<name>A0A9P8T0T5_9ASCO</name>
<dbReference type="GeneID" id="70238315"/>
<dbReference type="PROSITE" id="PS51273">
    <property type="entry name" value="GATASE_TYPE_1"/>
    <property type="match status" value="1"/>
</dbReference>
<dbReference type="Proteomes" id="UP000769157">
    <property type="component" value="Unassembled WGS sequence"/>
</dbReference>
<dbReference type="GO" id="GO:0005634">
    <property type="term" value="C:nucleus"/>
    <property type="evidence" value="ECO:0007669"/>
    <property type="project" value="TreeGrafter"/>
</dbReference>
<proteinExistence type="predicted"/>
<accession>A0A9P8T0T5</accession>
<sequence length="252" mass="28017">MTFIPPFVAILVCDTQIETLKKFGDFGDQAITLFRSAGLTDCEFRKYDVIEKMEYPTAEELAGCKGIYLTGSRSDSFDSLPWIVKLRDFLRLCLNEYEFPITASCFGHQIIATALDMQVTRSPEGWEMGLMEIKLNPEIQIGSLASNDSKNTVTVMEMHQDIVVGELPEGYANVGSTDGCKYQGIYKKNKLLTFQGHPEFTTDCGNILVDSRLDAGKITKETYDDAMGRNSKLSNDGVRIGKCMVDLLNGAL</sequence>
<dbReference type="AlphaFoldDB" id="A0A9P8T0T5"/>
<evidence type="ECO:0000259" key="1">
    <source>
        <dbReference type="Pfam" id="PF00117"/>
    </source>
</evidence>
<dbReference type="GO" id="GO:0005829">
    <property type="term" value="C:cytosol"/>
    <property type="evidence" value="ECO:0007669"/>
    <property type="project" value="TreeGrafter"/>
</dbReference>
<organism evidence="2 3">
    <name type="scientific">Ogataea philodendri</name>
    <dbReference type="NCBI Taxonomy" id="1378263"/>
    <lineage>
        <taxon>Eukaryota</taxon>
        <taxon>Fungi</taxon>
        <taxon>Dikarya</taxon>
        <taxon>Ascomycota</taxon>
        <taxon>Saccharomycotina</taxon>
        <taxon>Pichiomycetes</taxon>
        <taxon>Pichiales</taxon>
        <taxon>Pichiaceae</taxon>
        <taxon>Ogataea</taxon>
    </lineage>
</organism>
<dbReference type="InterPro" id="IPR044992">
    <property type="entry name" value="ChyE-like"/>
</dbReference>
<protein>
    <recommendedName>
        <fullName evidence="1">Glutamine amidotransferase domain-containing protein</fullName>
    </recommendedName>
</protein>
<reference evidence="2" key="2">
    <citation type="submission" date="2021-01" db="EMBL/GenBank/DDBJ databases">
        <authorList>
            <person name="Schikora-Tamarit M.A."/>
        </authorList>
    </citation>
    <scope>NUCLEOTIDE SEQUENCE</scope>
    <source>
        <strain evidence="2">CBS6075</strain>
    </source>
</reference>
<evidence type="ECO:0000313" key="3">
    <source>
        <dbReference type="Proteomes" id="UP000769157"/>
    </source>
</evidence>
<evidence type="ECO:0000313" key="2">
    <source>
        <dbReference type="EMBL" id="KAH3661504.1"/>
    </source>
</evidence>
<dbReference type="SUPFAM" id="SSF52317">
    <property type="entry name" value="Class I glutamine amidotransferase-like"/>
    <property type="match status" value="1"/>
</dbReference>
<dbReference type="InterPro" id="IPR017926">
    <property type="entry name" value="GATASE"/>
</dbReference>
<feature type="domain" description="Glutamine amidotransferase" evidence="1">
    <location>
        <begin position="88"/>
        <end position="202"/>
    </location>
</feature>
<dbReference type="PANTHER" id="PTHR42695:SF5">
    <property type="entry name" value="GLUTAMINE AMIDOTRANSFERASE YLR126C-RELATED"/>
    <property type="match status" value="1"/>
</dbReference>
<keyword evidence="3" id="KW-1185">Reference proteome</keyword>
<dbReference type="OrthoDB" id="92161at2759"/>
<dbReference type="Gene3D" id="3.40.50.880">
    <property type="match status" value="1"/>
</dbReference>